<feature type="domain" description="BTB" evidence="6">
    <location>
        <begin position="30"/>
        <end position="116"/>
    </location>
</feature>
<keyword evidence="8" id="KW-1185">Reference proteome</keyword>
<evidence type="ECO:0000259" key="6">
    <source>
        <dbReference type="PROSITE" id="PS50097"/>
    </source>
</evidence>
<keyword evidence="2" id="KW-0677">Repeat</keyword>
<evidence type="ECO:0000256" key="1">
    <source>
        <dbReference type="ARBA" id="ARBA00022723"/>
    </source>
</evidence>
<keyword evidence="4" id="KW-0862">Zinc</keyword>
<feature type="compositionally biased region" description="Basic and acidic residues" evidence="5">
    <location>
        <begin position="337"/>
        <end position="357"/>
    </location>
</feature>
<feature type="region of interest" description="Disordered" evidence="5">
    <location>
        <begin position="151"/>
        <end position="219"/>
    </location>
</feature>
<dbReference type="EMBL" id="VCGU01000002">
    <property type="protein sequence ID" value="TRY79888.1"/>
    <property type="molecule type" value="Genomic_DNA"/>
</dbReference>
<dbReference type="SUPFAM" id="SSF54695">
    <property type="entry name" value="POZ domain"/>
    <property type="match status" value="1"/>
</dbReference>
<dbReference type="InterPro" id="IPR000210">
    <property type="entry name" value="BTB/POZ_dom"/>
</dbReference>
<protein>
    <recommendedName>
        <fullName evidence="6">BTB domain-containing protein</fullName>
    </recommendedName>
</protein>
<dbReference type="Gene3D" id="3.30.710.10">
    <property type="entry name" value="Potassium Channel Kv1.1, Chain A"/>
    <property type="match status" value="1"/>
</dbReference>
<feature type="compositionally biased region" description="Acidic residues" evidence="5">
    <location>
        <begin position="358"/>
        <end position="374"/>
    </location>
</feature>
<dbReference type="Proteomes" id="UP000318571">
    <property type="component" value="Chromosome 6"/>
</dbReference>
<evidence type="ECO:0000256" key="3">
    <source>
        <dbReference type="ARBA" id="ARBA00022771"/>
    </source>
</evidence>
<name>A0A553PQC5_TIGCA</name>
<feature type="region of interest" description="Disordered" evidence="5">
    <location>
        <begin position="337"/>
        <end position="374"/>
    </location>
</feature>
<reference evidence="7 8" key="1">
    <citation type="journal article" date="2018" name="Nat. Ecol. Evol.">
        <title>Genomic signatures of mitonuclear coevolution across populations of Tigriopus californicus.</title>
        <authorList>
            <person name="Barreto F.S."/>
            <person name="Watson E.T."/>
            <person name="Lima T.G."/>
            <person name="Willett C.S."/>
            <person name="Edmands S."/>
            <person name="Li W."/>
            <person name="Burton R.S."/>
        </authorList>
    </citation>
    <scope>NUCLEOTIDE SEQUENCE [LARGE SCALE GENOMIC DNA]</scope>
    <source>
        <strain evidence="7 8">San Diego</strain>
    </source>
</reference>
<gene>
    <name evidence="7" type="ORF">TCAL_07081</name>
</gene>
<evidence type="ECO:0000256" key="5">
    <source>
        <dbReference type="SAM" id="MobiDB-lite"/>
    </source>
</evidence>
<dbReference type="GO" id="GO:0000977">
    <property type="term" value="F:RNA polymerase II transcription regulatory region sequence-specific DNA binding"/>
    <property type="evidence" value="ECO:0007669"/>
    <property type="project" value="TreeGrafter"/>
</dbReference>
<dbReference type="AlphaFoldDB" id="A0A553PQC5"/>
<dbReference type="PROSITE" id="PS50097">
    <property type="entry name" value="BTB"/>
    <property type="match status" value="1"/>
</dbReference>
<dbReference type="GO" id="GO:0005634">
    <property type="term" value="C:nucleus"/>
    <property type="evidence" value="ECO:0007669"/>
    <property type="project" value="TreeGrafter"/>
</dbReference>
<evidence type="ECO:0000313" key="8">
    <source>
        <dbReference type="Proteomes" id="UP000318571"/>
    </source>
</evidence>
<dbReference type="InterPro" id="IPR013087">
    <property type="entry name" value="Znf_C2H2_type"/>
</dbReference>
<dbReference type="PANTHER" id="PTHR24409">
    <property type="entry name" value="ZINC FINGER PROTEIN 142"/>
    <property type="match status" value="1"/>
</dbReference>
<evidence type="ECO:0000256" key="2">
    <source>
        <dbReference type="ARBA" id="ARBA00022737"/>
    </source>
</evidence>
<evidence type="ECO:0000256" key="4">
    <source>
        <dbReference type="ARBA" id="ARBA00022833"/>
    </source>
</evidence>
<dbReference type="SMART" id="SM00355">
    <property type="entry name" value="ZnF_C2H2"/>
    <property type="match status" value="7"/>
</dbReference>
<evidence type="ECO:0000313" key="7">
    <source>
        <dbReference type="EMBL" id="TRY79888.1"/>
    </source>
</evidence>
<dbReference type="InterPro" id="IPR011333">
    <property type="entry name" value="SKP1/BTB/POZ_sf"/>
</dbReference>
<keyword evidence="1" id="KW-0479">Metal-binding</keyword>
<dbReference type="Pfam" id="PF00651">
    <property type="entry name" value="BTB"/>
    <property type="match status" value="1"/>
</dbReference>
<dbReference type="GO" id="GO:0000981">
    <property type="term" value="F:DNA-binding transcription factor activity, RNA polymerase II-specific"/>
    <property type="evidence" value="ECO:0007669"/>
    <property type="project" value="TreeGrafter"/>
</dbReference>
<sequence length="629" mass="72410">MSSVLQISHREHVHFLMRQISKAQQRNAFADLHFICSDGKVVHVHAGILGCLSHVIRQCMTTRVPFANLARGLSGHIEIFETEQTFDQMISLPDVSSAEFQNVIALLYNGQVMIDHTQEQSESILRVLHMLRIPIDSDNLVIQVQYGNKPDLDPLNEREESDSSSSLNNGNDFRDTSWYPSGFHETDEDERAPLSNFGHDGASNNNNNNVSDNNTKKQRRSCSKCGKTYLKCVARHLVRHEAKCLGWITCTSCGIDILGEEMKQHQEDYHGIVGYDTAPKAPKRPSNGAGDYFPCEICGRKIHRIWVKRHRNEKHSEYAQFTEEEYQEIMEKRVKIDDQRDMEEREPFHETDRRLVEQEPENQEQEGHEDVEEDVEGGKLLNCLRCEFQTPLLSKLKVHVFGHFRNHIKDQYLPKGSSPNEDCPFCHYKASLAGNLLAHIGLTHRKIEEFLNLEEVTLLFPRPPSRPKLGPKLLPHDLKELSDSEAPQAAVPSRRWSMACYICDKTIYHSNLKNHFCEHFEVQIRQELERTQPNTLVCSFCHWRAPNGSALVTHVGRRHNMIMDYLDPMTRAKIIVFDDAWEMENFGPDKERLSFVCDKCHGVFGTHLELCRHLTMTNCEPMVMTDSQS</sequence>
<dbReference type="GO" id="GO:0008270">
    <property type="term" value="F:zinc ion binding"/>
    <property type="evidence" value="ECO:0007669"/>
    <property type="project" value="UniProtKB-KW"/>
</dbReference>
<accession>A0A553PQC5</accession>
<dbReference type="OrthoDB" id="1885901at2759"/>
<dbReference type="PANTHER" id="PTHR24409:SF295">
    <property type="entry name" value="AZ2-RELATED"/>
    <property type="match status" value="1"/>
</dbReference>
<proteinExistence type="predicted"/>
<organism evidence="7 8">
    <name type="scientific">Tigriopus californicus</name>
    <name type="common">Marine copepod</name>
    <dbReference type="NCBI Taxonomy" id="6832"/>
    <lineage>
        <taxon>Eukaryota</taxon>
        <taxon>Metazoa</taxon>
        <taxon>Ecdysozoa</taxon>
        <taxon>Arthropoda</taxon>
        <taxon>Crustacea</taxon>
        <taxon>Multicrustacea</taxon>
        <taxon>Hexanauplia</taxon>
        <taxon>Copepoda</taxon>
        <taxon>Harpacticoida</taxon>
        <taxon>Harpacticidae</taxon>
        <taxon>Tigriopus</taxon>
    </lineage>
</organism>
<comment type="caution">
    <text evidence="7">The sequence shown here is derived from an EMBL/GenBank/DDBJ whole genome shotgun (WGS) entry which is preliminary data.</text>
</comment>
<keyword evidence="3" id="KW-0863">Zinc-finger</keyword>
<feature type="compositionally biased region" description="Low complexity" evidence="5">
    <location>
        <begin position="203"/>
        <end position="213"/>
    </location>
</feature>